<dbReference type="InterPro" id="IPR006619">
    <property type="entry name" value="PGRP_domain_met/bac"/>
</dbReference>
<evidence type="ECO:0000256" key="2">
    <source>
        <dbReference type="ARBA" id="ARBA00022859"/>
    </source>
</evidence>
<proteinExistence type="inferred from homology"/>
<dbReference type="InterPro" id="IPR036505">
    <property type="entry name" value="Amidase/PGRP_sf"/>
</dbReference>
<dbReference type="CDD" id="cd06583">
    <property type="entry name" value="PGRP"/>
    <property type="match status" value="1"/>
</dbReference>
<dbReference type="SMART" id="SM00644">
    <property type="entry name" value="Ami_2"/>
    <property type="match status" value="1"/>
</dbReference>
<dbReference type="SMART" id="SM00701">
    <property type="entry name" value="PGRP"/>
    <property type="match status" value="1"/>
</dbReference>
<evidence type="ECO:0000313" key="6">
    <source>
        <dbReference type="Proteomes" id="UP000735302"/>
    </source>
</evidence>
<dbReference type="FunFam" id="3.40.80.10:FF:000001">
    <property type="entry name" value="Peptidoglycan recognition protein 1"/>
    <property type="match status" value="1"/>
</dbReference>
<evidence type="ECO:0000256" key="1">
    <source>
        <dbReference type="ARBA" id="ARBA00007553"/>
    </source>
</evidence>
<dbReference type="Gene3D" id="3.40.80.10">
    <property type="entry name" value="Peptidoglycan recognition protein-like"/>
    <property type="match status" value="1"/>
</dbReference>
<protein>
    <submittedName>
        <fullName evidence="5">Solute carrier family 22 member 21</fullName>
    </submittedName>
</protein>
<dbReference type="Pfam" id="PF01510">
    <property type="entry name" value="Amidase_2"/>
    <property type="match status" value="1"/>
</dbReference>
<dbReference type="PANTHER" id="PTHR11022:SF41">
    <property type="entry name" value="PEPTIDOGLYCAN-RECOGNITION PROTEIN LC-RELATED"/>
    <property type="match status" value="1"/>
</dbReference>
<dbReference type="Proteomes" id="UP000735302">
    <property type="component" value="Unassembled WGS sequence"/>
</dbReference>
<dbReference type="EMBL" id="BLXT01007928">
    <property type="protein sequence ID" value="GFO44108.1"/>
    <property type="molecule type" value="Genomic_DNA"/>
</dbReference>
<feature type="domain" description="N-acetylmuramoyl-L-alanine amidase" evidence="3">
    <location>
        <begin position="69"/>
        <end position="209"/>
    </location>
</feature>
<feature type="domain" description="Peptidoglycan recognition protein family" evidence="4">
    <location>
        <begin position="59"/>
        <end position="203"/>
    </location>
</feature>
<name>A0AAV4DJ80_9GAST</name>
<evidence type="ECO:0000259" key="4">
    <source>
        <dbReference type="SMART" id="SM00701"/>
    </source>
</evidence>
<accession>A0AAV4DJ80</accession>
<comment type="caution">
    <text evidence="5">The sequence shown here is derived from an EMBL/GenBank/DDBJ whole genome shotgun (WGS) entry which is preliminary data.</text>
</comment>
<dbReference type="InterPro" id="IPR015510">
    <property type="entry name" value="PGRP"/>
</dbReference>
<dbReference type="AlphaFoldDB" id="A0AAV4DJ80"/>
<comment type="similarity">
    <text evidence="1">Belongs to the N-acetylmuramoyl-L-alanine amidase 2 family.</text>
</comment>
<dbReference type="GO" id="GO:0002376">
    <property type="term" value="P:immune system process"/>
    <property type="evidence" value="ECO:0007669"/>
    <property type="project" value="UniProtKB-KW"/>
</dbReference>
<evidence type="ECO:0000259" key="3">
    <source>
        <dbReference type="SMART" id="SM00644"/>
    </source>
</evidence>
<organism evidence="5 6">
    <name type="scientific">Plakobranchus ocellatus</name>
    <dbReference type="NCBI Taxonomy" id="259542"/>
    <lineage>
        <taxon>Eukaryota</taxon>
        <taxon>Metazoa</taxon>
        <taxon>Spiralia</taxon>
        <taxon>Lophotrochozoa</taxon>
        <taxon>Mollusca</taxon>
        <taxon>Gastropoda</taxon>
        <taxon>Heterobranchia</taxon>
        <taxon>Euthyneura</taxon>
        <taxon>Panpulmonata</taxon>
        <taxon>Sacoglossa</taxon>
        <taxon>Placobranchoidea</taxon>
        <taxon>Plakobranchidae</taxon>
        <taxon>Plakobranchus</taxon>
    </lineage>
</organism>
<sequence length="223" mass="25335">MSERRQHAGSREQERGDYKVRSMALLLQDPCVTGTSWRRDQEGIWCPNSNSMIHEFACPNIVSRSEWNARAPKSVSYLSHQPLQYAFIHHSDSPAECLTKDRCASAVRSFQNYHMDSRGWHDIGYSFLIGGEGTVFEGRGWDRVGAHTKNYNSVGLGFCFIGNFMTKNPTQVQLNSAKRLIECGVELGKLKSNYTVRGHRDMGSTLCPGDILYNIIRGWPQYH</sequence>
<dbReference type="SUPFAM" id="SSF55846">
    <property type="entry name" value="N-acetylmuramoyl-L-alanine amidase-like"/>
    <property type="match status" value="1"/>
</dbReference>
<dbReference type="GO" id="GO:0008745">
    <property type="term" value="F:N-acetylmuramoyl-L-alanine amidase activity"/>
    <property type="evidence" value="ECO:0007669"/>
    <property type="project" value="InterPro"/>
</dbReference>
<dbReference type="PANTHER" id="PTHR11022">
    <property type="entry name" value="PEPTIDOGLYCAN RECOGNITION PROTEIN"/>
    <property type="match status" value="1"/>
</dbReference>
<dbReference type="InterPro" id="IPR002502">
    <property type="entry name" value="Amidase_domain"/>
</dbReference>
<dbReference type="GO" id="GO:0008270">
    <property type="term" value="F:zinc ion binding"/>
    <property type="evidence" value="ECO:0007669"/>
    <property type="project" value="InterPro"/>
</dbReference>
<evidence type="ECO:0000313" key="5">
    <source>
        <dbReference type="EMBL" id="GFO44108.1"/>
    </source>
</evidence>
<keyword evidence="2" id="KW-0391">Immunity</keyword>
<gene>
    <name evidence="5" type="ORF">PoB_007061300</name>
</gene>
<reference evidence="5 6" key="1">
    <citation type="journal article" date="2021" name="Elife">
        <title>Chloroplast acquisition without the gene transfer in kleptoplastic sea slugs, Plakobranchus ocellatus.</title>
        <authorList>
            <person name="Maeda T."/>
            <person name="Takahashi S."/>
            <person name="Yoshida T."/>
            <person name="Shimamura S."/>
            <person name="Takaki Y."/>
            <person name="Nagai Y."/>
            <person name="Toyoda A."/>
            <person name="Suzuki Y."/>
            <person name="Arimoto A."/>
            <person name="Ishii H."/>
            <person name="Satoh N."/>
            <person name="Nishiyama T."/>
            <person name="Hasebe M."/>
            <person name="Maruyama T."/>
            <person name="Minagawa J."/>
            <person name="Obokata J."/>
            <person name="Shigenobu S."/>
        </authorList>
    </citation>
    <scope>NUCLEOTIDE SEQUENCE [LARGE SCALE GENOMIC DNA]</scope>
</reference>
<dbReference type="GO" id="GO:0009253">
    <property type="term" value="P:peptidoglycan catabolic process"/>
    <property type="evidence" value="ECO:0007669"/>
    <property type="project" value="InterPro"/>
</dbReference>
<keyword evidence="6" id="KW-1185">Reference proteome</keyword>